<dbReference type="PANTHER" id="PTHR43236">
    <property type="entry name" value="ANTITOXIN HIGA1"/>
    <property type="match status" value="1"/>
</dbReference>
<feature type="domain" description="IrrE N-terminal-like" evidence="1">
    <location>
        <begin position="23"/>
        <end position="118"/>
    </location>
</feature>
<proteinExistence type="predicted"/>
<name>A0A6N2TMP1_9FIRM</name>
<evidence type="ECO:0000313" key="2">
    <source>
        <dbReference type="EMBL" id="VYT06845.1"/>
    </source>
</evidence>
<organism evidence="2">
    <name type="scientific">uncultured Anaerotruncus sp</name>
    <dbReference type="NCBI Taxonomy" id="905011"/>
    <lineage>
        <taxon>Bacteria</taxon>
        <taxon>Bacillati</taxon>
        <taxon>Bacillota</taxon>
        <taxon>Clostridia</taxon>
        <taxon>Eubacteriales</taxon>
        <taxon>Oscillospiraceae</taxon>
        <taxon>Anaerotruncus</taxon>
        <taxon>environmental samples</taxon>
    </lineage>
</organism>
<dbReference type="PANTHER" id="PTHR43236:SF1">
    <property type="entry name" value="BLL7220 PROTEIN"/>
    <property type="match status" value="1"/>
</dbReference>
<protein>
    <recommendedName>
        <fullName evidence="1">IrrE N-terminal-like domain-containing protein</fullName>
    </recommendedName>
</protein>
<accession>A0A6N2TMP1</accession>
<sequence length="172" mass="19777">MRLLDFQSTRLCGVLIRGEFLSQIALNQNASLPSQRFTLSHELSHYLLHQNHTQFLCDGCERSPLEWQANEAAAELLLPYRIFLPILSNIRSNSNRLSGLLELAQRFGVSTQMVRNRVESLSYELWQYNRGVPVDKLKLISRSRQTRLGLPRGPGPDYYFSRPSITVWDDGV</sequence>
<dbReference type="Pfam" id="PF06114">
    <property type="entry name" value="Peptidase_M78"/>
    <property type="match status" value="1"/>
</dbReference>
<reference evidence="2" key="1">
    <citation type="submission" date="2019-11" db="EMBL/GenBank/DDBJ databases">
        <authorList>
            <person name="Feng L."/>
        </authorList>
    </citation>
    <scope>NUCLEOTIDE SEQUENCE</scope>
    <source>
        <strain evidence="2">AundefinedLFYP135</strain>
    </source>
</reference>
<dbReference type="InterPro" id="IPR010359">
    <property type="entry name" value="IrrE_HExxH"/>
</dbReference>
<dbReference type="InterPro" id="IPR052345">
    <property type="entry name" value="Rad_response_metalloprotease"/>
</dbReference>
<evidence type="ECO:0000259" key="1">
    <source>
        <dbReference type="Pfam" id="PF06114"/>
    </source>
</evidence>
<dbReference type="Gene3D" id="1.10.10.2910">
    <property type="match status" value="1"/>
</dbReference>
<dbReference type="EMBL" id="CACRSL010000003">
    <property type="protein sequence ID" value="VYT06845.1"/>
    <property type="molecule type" value="Genomic_DNA"/>
</dbReference>
<gene>
    <name evidence="2" type="ORF">AULFYP135_01511</name>
</gene>
<dbReference type="AlphaFoldDB" id="A0A6N2TMP1"/>